<reference evidence="11 12" key="1">
    <citation type="submission" date="2014-02" db="EMBL/GenBank/DDBJ databases">
        <title>Single nucleus genome sequencing reveals high similarity among nuclei of an endomycorrhizal fungus.</title>
        <authorList>
            <person name="Lin K."/>
            <person name="Geurts R."/>
            <person name="Zhang Z."/>
            <person name="Limpens E."/>
            <person name="Saunders D.G."/>
            <person name="Mu D."/>
            <person name="Pang E."/>
            <person name="Cao H."/>
            <person name="Cha H."/>
            <person name="Lin T."/>
            <person name="Zhou Q."/>
            <person name="Shang Y."/>
            <person name="Li Y."/>
            <person name="Ivanov S."/>
            <person name="Sharma T."/>
            <person name="Velzen R.V."/>
            <person name="Ruijter N.D."/>
            <person name="Aanen D.K."/>
            <person name="Win J."/>
            <person name="Kamoun S."/>
            <person name="Bisseling T."/>
            <person name="Huang S."/>
        </authorList>
    </citation>
    <scope>NUCLEOTIDE SEQUENCE [LARGE SCALE GENOMIC DNA]</scope>
    <source>
        <strain evidence="12">DAOM197198w</strain>
    </source>
</reference>
<sequence>MNIRLEALDDTFWENRSEQGSKNGDSERSSEVSIPLNQPNEETQPGNPGGRPKGDIWQYFMEINNGKGKHKGAICNFCHSSWTRGRANEMKSHLAMKCKGHVPKDIRLNFLREIDNERETSETSSISSKKRKITNNQKTLENYYDIDKIDEVKSNRADKALIRWFVCSGIPFVAADSPYFEDFTKSLNSGYNPPKRTALATTHLDGELANITLKIEKKLGKAKNLTLCVDGWASQLKHSIYAFVIMTPERKQYIYSLEDVSSFSHTADFNAKKMLDVLEKIGPEKFSAIITDAESAMMAAKRQVAEKYPHILPMRCIAHHIQLISSDICNHPWAKKVLSDCQKIISFFKNSYPAGAALRDEIFHTFTTSGNLKTSTKTRWSTAWDCCESLLRNENNIRSVLEQEPQIFVRTITTKNLINDRQFWINVEQLRNLITPVKRAVKDVEFQGTILADVFIELVKMAIAVQDIPAPLNDQFPYFFHPTYRGDSLTHNTFKKVVLRKALEIWKQTGGGETSAKILKSQMSLYKNREPPFDDDFVESVDTVKNWWSSCELKKNEKHIALLALKLHSITPHNASTERVFSVLNWYLCKRRNKINISHLESMAQIHSFLIANASSELNFVKNEISQDEFTAAFSQIAITMEEGIDLFEENDSFPIFDERLCDETEEEDDLQLQNENGLNLEIGEFIQLNVKNSDSINENETDANDSRIEHGDKNFNIEDLLQDD</sequence>
<dbReference type="PROSITE" id="PS50808">
    <property type="entry name" value="ZF_BED"/>
    <property type="match status" value="1"/>
</dbReference>
<dbReference type="GO" id="GO:0008270">
    <property type="term" value="F:zinc ion binding"/>
    <property type="evidence" value="ECO:0007669"/>
    <property type="project" value="UniProtKB-KW"/>
</dbReference>
<dbReference type="PANTHER" id="PTHR46481:SF10">
    <property type="entry name" value="ZINC FINGER BED DOMAIN-CONTAINING PROTEIN 39"/>
    <property type="match status" value="1"/>
</dbReference>
<keyword evidence="2" id="KW-0479">Metal-binding</keyword>
<feature type="region of interest" description="Disordered" evidence="9">
    <location>
        <begin position="8"/>
        <end position="54"/>
    </location>
</feature>
<evidence type="ECO:0000256" key="7">
    <source>
        <dbReference type="ARBA" id="ARBA00023242"/>
    </source>
</evidence>
<dbReference type="SUPFAM" id="SSF53098">
    <property type="entry name" value="Ribonuclease H-like"/>
    <property type="match status" value="1"/>
</dbReference>
<keyword evidence="6" id="KW-0804">Transcription</keyword>
<dbReference type="AlphaFoldDB" id="A0A015KGY1"/>
<evidence type="ECO:0000313" key="11">
    <source>
        <dbReference type="EMBL" id="EXX66699.1"/>
    </source>
</evidence>
<evidence type="ECO:0000313" key="12">
    <source>
        <dbReference type="Proteomes" id="UP000022910"/>
    </source>
</evidence>
<dbReference type="InterPro" id="IPR003656">
    <property type="entry name" value="Znf_BED"/>
</dbReference>
<dbReference type="Pfam" id="PF04937">
    <property type="entry name" value="DUF659"/>
    <property type="match status" value="1"/>
</dbReference>
<dbReference type="EMBL" id="JEMT01018471">
    <property type="protein sequence ID" value="EXX66699.1"/>
    <property type="molecule type" value="Genomic_DNA"/>
</dbReference>
<evidence type="ECO:0000256" key="8">
    <source>
        <dbReference type="PROSITE-ProRule" id="PRU00027"/>
    </source>
</evidence>
<dbReference type="InterPro" id="IPR052035">
    <property type="entry name" value="ZnF_BED_domain_contain"/>
</dbReference>
<evidence type="ECO:0000256" key="6">
    <source>
        <dbReference type="ARBA" id="ARBA00023163"/>
    </source>
</evidence>
<accession>A0A015KGY1</accession>
<protein>
    <recommendedName>
        <fullName evidence="10">BED-type domain-containing protein</fullName>
    </recommendedName>
</protein>
<keyword evidence="12" id="KW-1185">Reference proteome</keyword>
<dbReference type="GO" id="GO:0005634">
    <property type="term" value="C:nucleus"/>
    <property type="evidence" value="ECO:0007669"/>
    <property type="project" value="UniProtKB-SubCell"/>
</dbReference>
<feature type="domain" description="BED-type" evidence="10">
    <location>
        <begin position="51"/>
        <end position="105"/>
    </location>
</feature>
<evidence type="ECO:0000256" key="9">
    <source>
        <dbReference type="SAM" id="MobiDB-lite"/>
    </source>
</evidence>
<name>A0A015KGY1_RHIIW</name>
<dbReference type="Proteomes" id="UP000022910">
    <property type="component" value="Unassembled WGS sequence"/>
</dbReference>
<feature type="compositionally biased region" description="Basic and acidic residues" evidence="9">
    <location>
        <begin position="13"/>
        <end position="30"/>
    </location>
</feature>
<keyword evidence="7" id="KW-0539">Nucleus</keyword>
<keyword evidence="5" id="KW-0805">Transcription regulation</keyword>
<evidence type="ECO:0000256" key="2">
    <source>
        <dbReference type="ARBA" id="ARBA00022723"/>
    </source>
</evidence>
<evidence type="ECO:0000256" key="4">
    <source>
        <dbReference type="ARBA" id="ARBA00022833"/>
    </source>
</evidence>
<keyword evidence="3 8" id="KW-0863">Zinc-finger</keyword>
<comment type="subcellular location">
    <subcellularLocation>
        <location evidence="1">Nucleus</location>
    </subcellularLocation>
</comment>
<comment type="caution">
    <text evidence="11">The sequence shown here is derived from an EMBL/GenBank/DDBJ whole genome shotgun (WGS) entry which is preliminary data.</text>
</comment>
<evidence type="ECO:0000256" key="3">
    <source>
        <dbReference type="ARBA" id="ARBA00022771"/>
    </source>
</evidence>
<dbReference type="OrthoDB" id="2447089at2759"/>
<proteinExistence type="predicted"/>
<organism evidence="11 12">
    <name type="scientific">Rhizophagus irregularis (strain DAOM 197198w)</name>
    <name type="common">Glomus intraradices</name>
    <dbReference type="NCBI Taxonomy" id="1432141"/>
    <lineage>
        <taxon>Eukaryota</taxon>
        <taxon>Fungi</taxon>
        <taxon>Fungi incertae sedis</taxon>
        <taxon>Mucoromycota</taxon>
        <taxon>Glomeromycotina</taxon>
        <taxon>Glomeromycetes</taxon>
        <taxon>Glomerales</taxon>
        <taxon>Glomeraceae</taxon>
        <taxon>Rhizophagus</taxon>
    </lineage>
</organism>
<gene>
    <name evidence="11" type="ORF">RirG_121280</name>
</gene>
<dbReference type="InterPro" id="IPR007021">
    <property type="entry name" value="DUF659"/>
</dbReference>
<dbReference type="PANTHER" id="PTHR46481">
    <property type="entry name" value="ZINC FINGER BED DOMAIN-CONTAINING PROTEIN 4"/>
    <property type="match status" value="1"/>
</dbReference>
<evidence type="ECO:0000256" key="1">
    <source>
        <dbReference type="ARBA" id="ARBA00004123"/>
    </source>
</evidence>
<evidence type="ECO:0000259" key="10">
    <source>
        <dbReference type="PROSITE" id="PS50808"/>
    </source>
</evidence>
<dbReference type="InterPro" id="IPR012337">
    <property type="entry name" value="RNaseH-like_sf"/>
</dbReference>
<keyword evidence="4" id="KW-0862">Zinc</keyword>
<feature type="compositionally biased region" description="Polar residues" evidence="9">
    <location>
        <begin position="31"/>
        <end position="46"/>
    </location>
</feature>
<dbReference type="GO" id="GO:0003677">
    <property type="term" value="F:DNA binding"/>
    <property type="evidence" value="ECO:0007669"/>
    <property type="project" value="InterPro"/>
</dbReference>
<dbReference type="HOGENOM" id="CLU_025081_3_1_1"/>
<evidence type="ECO:0000256" key="5">
    <source>
        <dbReference type="ARBA" id="ARBA00023015"/>
    </source>
</evidence>